<feature type="coiled-coil region" evidence="1">
    <location>
        <begin position="37"/>
        <end position="64"/>
    </location>
</feature>
<feature type="transmembrane region" description="Helical" evidence="3">
    <location>
        <begin position="153"/>
        <end position="178"/>
    </location>
</feature>
<gene>
    <name evidence="4" type="ORF">EG328_003458</name>
</gene>
<feature type="compositionally biased region" description="Basic and acidic residues" evidence="2">
    <location>
        <begin position="301"/>
        <end position="316"/>
    </location>
</feature>
<evidence type="ECO:0000256" key="2">
    <source>
        <dbReference type="SAM" id="MobiDB-lite"/>
    </source>
</evidence>
<sequence>MTKHATKTCRSTKIRKAEENIRFPYQDSLDRRLDHQRRKYEAKIADEKQKLADIRQELTLATIQRNIAVIEQHIEGHDVAAIEGDVCTCEHNIETATVEQDIAIEELSIEIPKDEHDSTTADEQNIPANEHDDAENSQNITANPPNIVQIEKLFALLLISLITYKYYGAQALIMVLVPTLLLEILYQKVGGTGVLVAVAAMILVPQRNRLKKVNVKKTNFKKVNVKKTNVKKINVKKTNFKRINFKKARLQQKIRPLNPGCTDAFSQYPRRAITSLLHVINHIVWCFKRWEDVSPGLNIRKRTEQRQRDDRRRGDQEGGLDAFPNDTQDGDLGSNLDLGQDGRQDDSPYRSLDDTESTLQPTGQLTD</sequence>
<protein>
    <submittedName>
        <fullName evidence="4">Uncharacterized protein</fullName>
    </submittedName>
</protein>
<feature type="region of interest" description="Disordered" evidence="2">
    <location>
        <begin position="301"/>
        <end position="367"/>
    </location>
</feature>
<feature type="compositionally biased region" description="Polar residues" evidence="2">
    <location>
        <begin position="357"/>
        <end position="367"/>
    </location>
</feature>
<reference evidence="4 5" key="1">
    <citation type="submission" date="2018-12" db="EMBL/GenBank/DDBJ databases">
        <title>Venturia inaequalis Genome Resource.</title>
        <authorList>
            <person name="Lichtner F.J."/>
        </authorList>
    </citation>
    <scope>NUCLEOTIDE SEQUENCE [LARGE SCALE GENOMIC DNA]</scope>
    <source>
        <strain evidence="4 5">120213</strain>
    </source>
</reference>
<keyword evidence="3" id="KW-0472">Membrane</keyword>
<dbReference type="EMBL" id="WNWS01000202">
    <property type="protein sequence ID" value="KAE9975103.1"/>
    <property type="molecule type" value="Genomic_DNA"/>
</dbReference>
<name>A0A8H3USZ0_VENIN</name>
<dbReference type="AlphaFoldDB" id="A0A8H3USZ0"/>
<comment type="caution">
    <text evidence="4">The sequence shown here is derived from an EMBL/GenBank/DDBJ whole genome shotgun (WGS) entry which is preliminary data.</text>
</comment>
<evidence type="ECO:0000313" key="4">
    <source>
        <dbReference type="EMBL" id="KAE9975103.1"/>
    </source>
</evidence>
<feature type="compositionally biased region" description="Basic and acidic residues" evidence="2">
    <location>
        <begin position="340"/>
        <end position="353"/>
    </location>
</feature>
<feature type="region of interest" description="Disordered" evidence="2">
    <location>
        <begin position="113"/>
        <end position="140"/>
    </location>
</feature>
<accession>A0A8H3USZ0</accession>
<dbReference type="Proteomes" id="UP000447873">
    <property type="component" value="Unassembled WGS sequence"/>
</dbReference>
<keyword evidence="1" id="KW-0175">Coiled coil</keyword>
<evidence type="ECO:0000256" key="1">
    <source>
        <dbReference type="SAM" id="Coils"/>
    </source>
</evidence>
<proteinExistence type="predicted"/>
<evidence type="ECO:0000256" key="3">
    <source>
        <dbReference type="SAM" id="Phobius"/>
    </source>
</evidence>
<organism evidence="4 5">
    <name type="scientific">Venturia inaequalis</name>
    <name type="common">Apple scab fungus</name>
    <dbReference type="NCBI Taxonomy" id="5025"/>
    <lineage>
        <taxon>Eukaryota</taxon>
        <taxon>Fungi</taxon>
        <taxon>Dikarya</taxon>
        <taxon>Ascomycota</taxon>
        <taxon>Pezizomycotina</taxon>
        <taxon>Dothideomycetes</taxon>
        <taxon>Pleosporomycetidae</taxon>
        <taxon>Venturiales</taxon>
        <taxon>Venturiaceae</taxon>
        <taxon>Venturia</taxon>
    </lineage>
</organism>
<evidence type="ECO:0000313" key="5">
    <source>
        <dbReference type="Proteomes" id="UP000447873"/>
    </source>
</evidence>
<keyword evidence="3" id="KW-1133">Transmembrane helix</keyword>
<feature type="transmembrane region" description="Helical" evidence="3">
    <location>
        <begin position="184"/>
        <end position="204"/>
    </location>
</feature>
<keyword evidence="3" id="KW-0812">Transmembrane</keyword>